<evidence type="ECO:0000313" key="2">
    <source>
        <dbReference type="EMBL" id="QQT00366.1"/>
    </source>
</evidence>
<dbReference type="KEGG" id="ppsr:I6J18_22850"/>
<keyword evidence="3" id="KW-1185">Reference proteome</keyword>
<evidence type="ECO:0000313" key="3">
    <source>
        <dbReference type="Proteomes" id="UP000595254"/>
    </source>
</evidence>
<protein>
    <submittedName>
        <fullName evidence="2">DUF3089 domain-containing protein</fullName>
    </submittedName>
</protein>
<dbReference type="Pfam" id="PF22316">
    <property type="entry name" value="ABhydrolase-like_N"/>
    <property type="match status" value="1"/>
</dbReference>
<reference evidence="2 3" key="1">
    <citation type="submission" date="2021-01" db="EMBL/GenBank/DDBJ databases">
        <title>FDA dAtabase for Regulatory Grade micrObial Sequences (FDA-ARGOS): Supporting development and validation of Infectious Disease Dx tests.</title>
        <authorList>
            <person name="Nelson B."/>
            <person name="Plummer A."/>
            <person name="Tallon L."/>
            <person name="Sadzewicz L."/>
            <person name="Zhao X."/>
            <person name="Boylan J."/>
            <person name="Ott S."/>
            <person name="Bowen H."/>
            <person name="Vavikolanu K."/>
            <person name="Mehta A."/>
            <person name="Aluvathingal J."/>
            <person name="Nadendla S."/>
            <person name="Myers T."/>
            <person name="Yan Y."/>
            <person name="Sichtig H."/>
        </authorList>
    </citation>
    <scope>NUCLEOTIDE SEQUENCE [LARGE SCALE GENOMIC DNA]</scope>
    <source>
        <strain evidence="2 3">FDAARGOS_1161</strain>
    </source>
</reference>
<dbReference type="SUPFAM" id="SSF53474">
    <property type="entry name" value="alpha/beta-Hydrolases"/>
    <property type="match status" value="1"/>
</dbReference>
<dbReference type="RefSeq" id="WP_152526515.1">
    <property type="nucleotide sequence ID" value="NZ_CP068053.1"/>
</dbReference>
<dbReference type="AlphaFoldDB" id="A0A974NM12"/>
<feature type="domain" description="BCE-2095-like N-terminal" evidence="1">
    <location>
        <begin position="16"/>
        <end position="103"/>
    </location>
</feature>
<dbReference type="InterPro" id="IPR054527">
    <property type="entry name" value="BCE_2095-like_N"/>
</dbReference>
<sequence length="309" mass="35178">MSETKFVELQKELFGLNELGKYDEVHSLIEKAQDEFPERLDKTIFWRACVYSVQGNQENAIAALKEGLQKGIWWNPLTLTRDQDLNNLQNIEEFKIIVNECQEILGNHKHISKPQLFTYGNDKSNTGLFSLHWRGSNVKNFAPYWFDNGLLDDFLFAFPQSSQVFGYNAYCWDNQNIAVEEITVSFRDFKKKFNTKQDIIAGASQGGKLAIELSLNGNILGTKGFIAVIPAIQDVTSLKSLLVGNGNKIKGCIITGDKDPFYNKTVELVKLLEENEFQCKLMVKEGLGHFFPTDFTDLLKEAVEFIHKT</sequence>
<dbReference type="Proteomes" id="UP000595254">
    <property type="component" value="Chromosome"/>
</dbReference>
<proteinExistence type="predicted"/>
<organism evidence="2 3">
    <name type="scientific">Peribacillus psychrosaccharolyticus</name>
    <name type="common">Bacillus psychrosaccharolyticus</name>
    <dbReference type="NCBI Taxonomy" id="1407"/>
    <lineage>
        <taxon>Bacteria</taxon>
        <taxon>Bacillati</taxon>
        <taxon>Bacillota</taxon>
        <taxon>Bacilli</taxon>
        <taxon>Bacillales</taxon>
        <taxon>Bacillaceae</taxon>
        <taxon>Peribacillus</taxon>
    </lineage>
</organism>
<accession>A0A974NM12</accession>
<dbReference type="Gene3D" id="3.40.50.1820">
    <property type="entry name" value="alpha/beta hydrolase"/>
    <property type="match status" value="1"/>
</dbReference>
<name>A0A974NM12_PERPY</name>
<dbReference type="InterPro" id="IPR029058">
    <property type="entry name" value="AB_hydrolase_fold"/>
</dbReference>
<gene>
    <name evidence="2" type="ORF">I6J18_22850</name>
</gene>
<dbReference type="EMBL" id="CP068053">
    <property type="protein sequence ID" value="QQT00366.1"/>
    <property type="molecule type" value="Genomic_DNA"/>
</dbReference>
<evidence type="ECO:0000259" key="1">
    <source>
        <dbReference type="Pfam" id="PF22316"/>
    </source>
</evidence>